<dbReference type="EMBL" id="AHAT01016244">
    <property type="status" value="NOT_ANNOTATED_CDS"/>
    <property type="molecule type" value="Genomic_DNA"/>
</dbReference>
<dbReference type="Proteomes" id="UP000018468">
    <property type="component" value="Linkage group LG8"/>
</dbReference>
<organism evidence="1 2">
    <name type="scientific">Lepisosteus oculatus</name>
    <name type="common">Spotted gar</name>
    <dbReference type="NCBI Taxonomy" id="7918"/>
    <lineage>
        <taxon>Eukaryota</taxon>
        <taxon>Metazoa</taxon>
        <taxon>Chordata</taxon>
        <taxon>Craniata</taxon>
        <taxon>Vertebrata</taxon>
        <taxon>Euteleostomi</taxon>
        <taxon>Actinopterygii</taxon>
        <taxon>Neopterygii</taxon>
        <taxon>Holostei</taxon>
        <taxon>Semionotiformes</taxon>
        <taxon>Lepisosteidae</taxon>
        <taxon>Lepisosteus</taxon>
    </lineage>
</organism>
<reference evidence="1" key="3">
    <citation type="submission" date="2025-09" db="UniProtKB">
        <authorList>
            <consortium name="Ensembl"/>
        </authorList>
    </citation>
    <scope>IDENTIFICATION</scope>
</reference>
<evidence type="ECO:0000313" key="1">
    <source>
        <dbReference type="Ensembl" id="ENSLOCP00000019448.1"/>
    </source>
</evidence>
<dbReference type="Bgee" id="ENSLOCG00000015797">
    <property type="expression patterns" value="Expressed in heart and 1 other cell type or tissue"/>
</dbReference>
<name>W5NFN9_LEPOC</name>
<dbReference type="Ensembl" id="ENSLOCT00000019480.1">
    <property type="protein sequence ID" value="ENSLOCP00000019448.1"/>
    <property type="gene ID" value="ENSLOCG00000015797.1"/>
</dbReference>
<reference evidence="1" key="2">
    <citation type="submission" date="2025-08" db="UniProtKB">
        <authorList>
            <consortium name="Ensembl"/>
        </authorList>
    </citation>
    <scope>IDENTIFICATION</scope>
</reference>
<dbReference type="InParanoid" id="W5NFN9"/>
<sequence>MISCRLDQKPSVIGGRGCAGKVLGNIAVGYKTQGFVYTVSLTYPLQSWSRRKYKFQNSSYWKMSRQRVP</sequence>
<evidence type="ECO:0000313" key="2">
    <source>
        <dbReference type="Proteomes" id="UP000018468"/>
    </source>
</evidence>
<dbReference type="HOGENOM" id="CLU_2782492_0_0_1"/>
<accession>W5NFN9</accession>
<protein>
    <submittedName>
        <fullName evidence="1">Uncharacterized protein</fullName>
    </submittedName>
</protein>
<keyword evidence="2" id="KW-1185">Reference proteome</keyword>
<proteinExistence type="predicted"/>
<reference evidence="2" key="1">
    <citation type="submission" date="2011-12" db="EMBL/GenBank/DDBJ databases">
        <title>The Draft Genome of Lepisosteus oculatus.</title>
        <authorList>
            <consortium name="The Broad Institute Genome Assembly &amp; Analysis Group"/>
            <consortium name="Computational R&amp;D Group"/>
            <consortium name="and Sequencing Platform"/>
            <person name="Di Palma F."/>
            <person name="Alfoldi J."/>
            <person name="Johnson J."/>
            <person name="Berlin A."/>
            <person name="Gnerre S."/>
            <person name="Jaffe D."/>
            <person name="MacCallum I."/>
            <person name="Young S."/>
            <person name="Walker B.J."/>
            <person name="Lander E.S."/>
            <person name="Lindblad-Toh K."/>
        </authorList>
    </citation>
    <scope>NUCLEOTIDE SEQUENCE [LARGE SCALE GENOMIC DNA]</scope>
</reference>
<dbReference type="AlphaFoldDB" id="W5NFN9"/>